<reference evidence="8" key="1">
    <citation type="submission" date="2021-02" db="EMBL/GenBank/DDBJ databases">
        <authorList>
            <person name="Nowell W R."/>
        </authorList>
    </citation>
    <scope>NUCLEOTIDE SEQUENCE</scope>
</reference>
<keyword evidence="6" id="KW-0520">NAD</keyword>
<feature type="domain" description="WWE" evidence="7">
    <location>
        <begin position="8"/>
        <end position="89"/>
    </location>
</feature>
<dbReference type="InterPro" id="IPR000768">
    <property type="entry name" value="ART"/>
</dbReference>
<dbReference type="Proteomes" id="UP000663864">
    <property type="component" value="Unassembled WGS sequence"/>
</dbReference>
<dbReference type="EMBL" id="CAJOBD010001554">
    <property type="protein sequence ID" value="CAF3811511.1"/>
    <property type="molecule type" value="Genomic_DNA"/>
</dbReference>
<evidence type="ECO:0000256" key="1">
    <source>
        <dbReference type="ARBA" id="ARBA00009558"/>
    </source>
</evidence>
<evidence type="ECO:0000256" key="5">
    <source>
        <dbReference type="ARBA" id="ARBA00047597"/>
    </source>
</evidence>
<evidence type="ECO:0000256" key="2">
    <source>
        <dbReference type="ARBA" id="ARBA00022676"/>
    </source>
</evidence>
<evidence type="ECO:0000313" key="9">
    <source>
        <dbReference type="EMBL" id="CAF3811511.1"/>
    </source>
</evidence>
<dbReference type="InterPro" id="IPR004170">
    <property type="entry name" value="WWE_dom"/>
</dbReference>
<gene>
    <name evidence="9" type="ORF">JBS370_LOCUS15895</name>
    <name evidence="8" type="ORF">ZHD862_LOCUS25930</name>
</gene>
<keyword evidence="6" id="KW-0521">NADP</keyword>
<dbReference type="SUPFAM" id="SSF56399">
    <property type="entry name" value="ADP-ribosylation"/>
    <property type="match status" value="1"/>
</dbReference>
<protein>
    <recommendedName>
        <fullName evidence="6">NAD(P)(+)--arginine ADP-ribosyltransferase</fullName>
        <ecNumber evidence="6">2.4.2.31</ecNumber>
    </recommendedName>
    <alternativeName>
        <fullName evidence="6">Mono(ADP-ribosyl)transferase</fullName>
    </alternativeName>
</protein>
<dbReference type="PROSITE" id="PS50918">
    <property type="entry name" value="WWE"/>
    <property type="match status" value="1"/>
</dbReference>
<dbReference type="Gene3D" id="3.90.176.10">
    <property type="entry name" value="Toxin ADP-ribosyltransferase, Chain A, domain 1"/>
    <property type="match status" value="1"/>
</dbReference>
<comment type="catalytic activity">
    <reaction evidence="5 6">
        <text>L-arginyl-[protein] + NAD(+) = N(omega)-(ADP-D-ribosyl)-L-arginyl-[protein] + nicotinamide + H(+)</text>
        <dbReference type="Rhea" id="RHEA:19149"/>
        <dbReference type="Rhea" id="RHEA-COMP:10532"/>
        <dbReference type="Rhea" id="RHEA-COMP:15087"/>
        <dbReference type="ChEBI" id="CHEBI:15378"/>
        <dbReference type="ChEBI" id="CHEBI:17154"/>
        <dbReference type="ChEBI" id="CHEBI:29965"/>
        <dbReference type="ChEBI" id="CHEBI:57540"/>
        <dbReference type="ChEBI" id="CHEBI:142554"/>
        <dbReference type="EC" id="2.4.2.31"/>
    </reaction>
</comment>
<comment type="similarity">
    <text evidence="1 6">Belongs to the Arg-specific ADP-ribosyltransferase family.</text>
</comment>
<evidence type="ECO:0000256" key="4">
    <source>
        <dbReference type="ARBA" id="ARBA00022695"/>
    </source>
</evidence>
<dbReference type="SUPFAM" id="SSF117839">
    <property type="entry name" value="WWE domain"/>
    <property type="match status" value="1"/>
</dbReference>
<keyword evidence="2 6" id="KW-0328">Glycosyltransferase</keyword>
<evidence type="ECO:0000313" key="8">
    <source>
        <dbReference type="EMBL" id="CAF1261463.1"/>
    </source>
</evidence>
<proteinExistence type="inferred from homology"/>
<comment type="caution">
    <text evidence="8">The sequence shown here is derived from an EMBL/GenBank/DDBJ whole genome shotgun (WGS) entry which is preliminary data.</text>
</comment>
<dbReference type="GO" id="GO:0016779">
    <property type="term" value="F:nucleotidyltransferase activity"/>
    <property type="evidence" value="ECO:0007669"/>
    <property type="project" value="UniProtKB-KW"/>
</dbReference>
<dbReference type="Proteomes" id="UP000663836">
    <property type="component" value="Unassembled WGS sequence"/>
</dbReference>
<dbReference type="EMBL" id="CAJNOT010001898">
    <property type="protein sequence ID" value="CAF1261463.1"/>
    <property type="molecule type" value="Genomic_DNA"/>
</dbReference>
<keyword evidence="3 6" id="KW-0808">Transferase</keyword>
<evidence type="ECO:0000256" key="6">
    <source>
        <dbReference type="RuleBase" id="RU361228"/>
    </source>
</evidence>
<dbReference type="Pfam" id="PF01129">
    <property type="entry name" value="ART"/>
    <property type="match status" value="1"/>
</dbReference>
<evidence type="ECO:0000259" key="7">
    <source>
        <dbReference type="PROSITE" id="PS50918"/>
    </source>
</evidence>
<sequence>MATALNYGSKTPILRRPRNFQWCWNLSDNLPNCDPESWEKYSDIENEIIEDAFMDGKTEVEIDGDRLVDLGYMLDYTKSDKSNVHFIKRFALIKSQANASLRTERFSTSLSILWESSDEEFGLDPLVRQEIHNRYINQKGCGDKTFSAVVEDASTGIITEGTALGKQREAEWLAQQLLAVKHHGTAPKRESLALPEVIGETCIFLYTRDSFWFKLINKVLRTSREFTEEHVKTLGPFCYLLHKALKELADNTTKIVYRGVNLSDAERAEYTSGREIQFYSFVSTSKNRALAEIYGNTLMIIDLREYQPDDPGSTPEKMLRSRTAYCGASIAHLSNFTEEEEFLIWGFGLPVFVIKKIIFIGSYEREDQLTE</sequence>
<accession>A0A815AM41</accession>
<organism evidence="8 10">
    <name type="scientific">Rotaria sordida</name>
    <dbReference type="NCBI Taxonomy" id="392033"/>
    <lineage>
        <taxon>Eukaryota</taxon>
        <taxon>Metazoa</taxon>
        <taxon>Spiralia</taxon>
        <taxon>Gnathifera</taxon>
        <taxon>Rotifera</taxon>
        <taxon>Eurotatoria</taxon>
        <taxon>Bdelloidea</taxon>
        <taxon>Philodinida</taxon>
        <taxon>Philodinidae</taxon>
        <taxon>Rotaria</taxon>
    </lineage>
</organism>
<dbReference type="GO" id="GO:0106274">
    <property type="term" value="F:NAD+-protein-arginine ADP-ribosyltransferase activity"/>
    <property type="evidence" value="ECO:0007669"/>
    <property type="project" value="UniProtKB-EC"/>
</dbReference>
<name>A0A815AM41_9BILA</name>
<evidence type="ECO:0000256" key="3">
    <source>
        <dbReference type="ARBA" id="ARBA00022679"/>
    </source>
</evidence>
<keyword evidence="4" id="KW-0548">Nucleotidyltransferase</keyword>
<dbReference type="InterPro" id="IPR037197">
    <property type="entry name" value="WWE_dom_sf"/>
</dbReference>
<dbReference type="EC" id="2.4.2.31" evidence="6"/>
<dbReference type="AlphaFoldDB" id="A0A815AM41"/>
<evidence type="ECO:0000313" key="10">
    <source>
        <dbReference type="Proteomes" id="UP000663864"/>
    </source>
</evidence>